<dbReference type="Pfam" id="PF13649">
    <property type="entry name" value="Methyltransf_25"/>
    <property type="match status" value="1"/>
</dbReference>
<dbReference type="CDD" id="cd02440">
    <property type="entry name" value="AdoMet_MTases"/>
    <property type="match status" value="1"/>
</dbReference>
<accession>A0A2S5TKS4</accession>
<evidence type="ECO:0000313" key="3">
    <source>
        <dbReference type="Proteomes" id="UP000238220"/>
    </source>
</evidence>
<feature type="domain" description="Methyltransferase" evidence="1">
    <location>
        <begin position="91"/>
        <end position="180"/>
    </location>
</feature>
<dbReference type="EMBL" id="PSNW01000001">
    <property type="protein sequence ID" value="PPE75600.1"/>
    <property type="molecule type" value="Genomic_DNA"/>
</dbReference>
<dbReference type="Proteomes" id="UP000238220">
    <property type="component" value="Unassembled WGS sequence"/>
</dbReference>
<dbReference type="SUPFAM" id="SSF53335">
    <property type="entry name" value="S-adenosyl-L-methionine-dependent methyltransferases"/>
    <property type="match status" value="1"/>
</dbReference>
<protein>
    <recommendedName>
        <fullName evidence="1">Methyltransferase domain-containing protein</fullName>
    </recommendedName>
</protein>
<dbReference type="InterPro" id="IPR029063">
    <property type="entry name" value="SAM-dependent_MTases_sf"/>
</dbReference>
<sequence>MSSPDIPPVQHWIDRLFARHERELTFREISRGLAALTQDYVQKRQRLQKDAFEGRGKRAAFACYYGPVHFLLLQRVFAALDVAATAPLPALDLGCGTGVAGAAWARCWNPAPPVTGVEPNGWSLAEARETWRDLGLQGRPVGGPLEKLRWPRGPQAVLGAYVVNELSIEGRLALQKELLRQIQQGSAVFIVEPLATRIVPWWFDWTEAFRTAGGRIDEWRYSLDLPERVALLGKAGGLDPREHGCRTLWVPPQAAASGIRA</sequence>
<name>A0A2S5TKS4_9GAMM</name>
<evidence type="ECO:0000259" key="1">
    <source>
        <dbReference type="Pfam" id="PF13649"/>
    </source>
</evidence>
<dbReference type="AlphaFoldDB" id="A0A2S5TKS4"/>
<gene>
    <name evidence="2" type="ORF">C3942_01525</name>
</gene>
<dbReference type="Gene3D" id="3.40.50.150">
    <property type="entry name" value="Vaccinia Virus protein VP39"/>
    <property type="match status" value="1"/>
</dbReference>
<dbReference type="OrthoDB" id="9797252at2"/>
<dbReference type="InterPro" id="IPR041698">
    <property type="entry name" value="Methyltransf_25"/>
</dbReference>
<keyword evidence="3" id="KW-1185">Reference proteome</keyword>
<organism evidence="2 3">
    <name type="scientific">Solimonas fluminis</name>
    <dbReference type="NCBI Taxonomy" id="2086571"/>
    <lineage>
        <taxon>Bacteria</taxon>
        <taxon>Pseudomonadati</taxon>
        <taxon>Pseudomonadota</taxon>
        <taxon>Gammaproteobacteria</taxon>
        <taxon>Nevskiales</taxon>
        <taxon>Nevskiaceae</taxon>
        <taxon>Solimonas</taxon>
    </lineage>
</organism>
<proteinExistence type="predicted"/>
<reference evidence="2 3" key="1">
    <citation type="submission" date="2018-02" db="EMBL/GenBank/DDBJ databases">
        <title>Genome sequencing of Solimonas sp. HR-BB.</title>
        <authorList>
            <person name="Lee Y."/>
            <person name="Jeon C.O."/>
        </authorList>
    </citation>
    <scope>NUCLEOTIDE SEQUENCE [LARGE SCALE GENOMIC DNA]</scope>
    <source>
        <strain evidence="2 3">HR-BB</strain>
    </source>
</reference>
<evidence type="ECO:0000313" key="2">
    <source>
        <dbReference type="EMBL" id="PPE75600.1"/>
    </source>
</evidence>
<comment type="caution">
    <text evidence="2">The sequence shown here is derived from an EMBL/GenBank/DDBJ whole genome shotgun (WGS) entry which is preliminary data.</text>
</comment>
<dbReference type="RefSeq" id="WP_104228566.1">
    <property type="nucleotide sequence ID" value="NZ_PSNW01000001.1"/>
</dbReference>